<feature type="transmembrane region" description="Helical" evidence="1">
    <location>
        <begin position="277"/>
        <end position="293"/>
    </location>
</feature>
<evidence type="ECO:0000313" key="4">
    <source>
        <dbReference type="Proteomes" id="UP000676194"/>
    </source>
</evidence>
<dbReference type="PANTHER" id="PTHR43685">
    <property type="entry name" value="GLYCOSYLTRANSFERASE"/>
    <property type="match status" value="1"/>
</dbReference>
<dbReference type="Proteomes" id="UP000676194">
    <property type="component" value="Chromosome"/>
</dbReference>
<feature type="transmembrane region" description="Helical" evidence="1">
    <location>
        <begin position="228"/>
        <end position="245"/>
    </location>
</feature>
<dbReference type="KEGG" id="tsph:KIH39_07745"/>
<protein>
    <submittedName>
        <fullName evidence="3">Glycosyltransferase family 2 protein</fullName>
    </submittedName>
</protein>
<gene>
    <name evidence="3" type="ORF">KIH39_07745</name>
</gene>
<dbReference type="Pfam" id="PF00535">
    <property type="entry name" value="Glycos_transf_2"/>
    <property type="match status" value="1"/>
</dbReference>
<sequence length="314" mass="36061">MQRVLSTVFEQTYSSSEFEVIVVASPGDSAFETVSQSAEGRSVSVRCVGIYEDPWQGKNASAKRNYGASLARGEWLAFIDDDCEADPRWLEEADLLLKDNVALEGCKKIPVPPKETYTYRGLKSFEKPGGYQSCNMFYRRDVFLKLGGFDLRFPFYLEDTDFAWSVIDNGFQIPHASNAIVRHPVVPAAPWRLLDDSKRTILLPLLKNKHPEIYRQKISRLLQWNHKAYLIMWLLLLVLVIRYNWDGLPMGGLFLFSLTGVDLARRYWGCRVSVNELAVTCLLIPFVPLIRLIQYARGLYRYRHILPTARSIQI</sequence>
<dbReference type="AlphaFoldDB" id="A0A8E6EZT0"/>
<name>A0A8E6EZT0_9BACT</name>
<dbReference type="PANTHER" id="PTHR43685:SF3">
    <property type="entry name" value="SLR2126 PROTEIN"/>
    <property type="match status" value="1"/>
</dbReference>
<keyword evidence="1" id="KW-0812">Transmembrane</keyword>
<evidence type="ECO:0000259" key="2">
    <source>
        <dbReference type="Pfam" id="PF00535"/>
    </source>
</evidence>
<keyword evidence="1" id="KW-0472">Membrane</keyword>
<dbReference type="InterPro" id="IPR001173">
    <property type="entry name" value="Glyco_trans_2-like"/>
</dbReference>
<dbReference type="EMBL" id="CP074694">
    <property type="protein sequence ID" value="QVL33791.1"/>
    <property type="molecule type" value="Genomic_DNA"/>
</dbReference>
<keyword evidence="4" id="KW-1185">Reference proteome</keyword>
<evidence type="ECO:0000256" key="1">
    <source>
        <dbReference type="SAM" id="Phobius"/>
    </source>
</evidence>
<dbReference type="Gene3D" id="3.90.550.10">
    <property type="entry name" value="Spore Coat Polysaccharide Biosynthesis Protein SpsA, Chain A"/>
    <property type="match status" value="1"/>
</dbReference>
<dbReference type="SUPFAM" id="SSF53448">
    <property type="entry name" value="Nucleotide-diphospho-sugar transferases"/>
    <property type="match status" value="1"/>
</dbReference>
<accession>A0A8E6EZT0</accession>
<dbReference type="InterPro" id="IPR050834">
    <property type="entry name" value="Glycosyltransf_2"/>
</dbReference>
<reference evidence="3" key="1">
    <citation type="submission" date="2021-05" db="EMBL/GenBank/DDBJ databases">
        <title>Complete genome sequence of the cellulolytic planctomycete Telmatocola sphagniphila SP2T and characterization of the first cellulase from planctomycetes.</title>
        <authorList>
            <person name="Rakitin A.L."/>
            <person name="Beletsky A.V."/>
            <person name="Naumoff D.G."/>
            <person name="Kulichevskaya I.S."/>
            <person name="Mardanov A.V."/>
            <person name="Ravin N.V."/>
            <person name="Dedysh S.N."/>
        </authorList>
    </citation>
    <scope>NUCLEOTIDE SEQUENCE</scope>
    <source>
        <strain evidence="3">SP2T</strain>
    </source>
</reference>
<proteinExistence type="predicted"/>
<dbReference type="CDD" id="cd00761">
    <property type="entry name" value="Glyco_tranf_GTA_type"/>
    <property type="match status" value="1"/>
</dbReference>
<feature type="domain" description="Glycosyltransferase 2-like" evidence="2">
    <location>
        <begin position="2"/>
        <end position="99"/>
    </location>
</feature>
<organism evidence="3 4">
    <name type="scientific">Telmatocola sphagniphila</name>
    <dbReference type="NCBI Taxonomy" id="1123043"/>
    <lineage>
        <taxon>Bacteria</taxon>
        <taxon>Pseudomonadati</taxon>
        <taxon>Planctomycetota</taxon>
        <taxon>Planctomycetia</taxon>
        <taxon>Gemmatales</taxon>
        <taxon>Gemmataceae</taxon>
    </lineage>
</organism>
<dbReference type="InterPro" id="IPR029044">
    <property type="entry name" value="Nucleotide-diphossugar_trans"/>
</dbReference>
<keyword evidence="1" id="KW-1133">Transmembrane helix</keyword>
<evidence type="ECO:0000313" key="3">
    <source>
        <dbReference type="EMBL" id="QVL33791.1"/>
    </source>
</evidence>